<dbReference type="InterPro" id="IPR038470">
    <property type="entry name" value="Cellsynth_D_sf"/>
</dbReference>
<dbReference type="Gene3D" id="3.30.70.2590">
    <property type="match status" value="1"/>
</dbReference>
<dbReference type="Pfam" id="PF03500">
    <property type="entry name" value="Cellsynth_D"/>
    <property type="match status" value="1"/>
</dbReference>
<accession>A0AB39KQN7</accession>
<name>A0AB39KQN7_9CAUL</name>
<organism evidence="1">
    <name type="scientific">Caulobacter sp. 73W</name>
    <dbReference type="NCBI Taxonomy" id="3161137"/>
    <lineage>
        <taxon>Bacteria</taxon>
        <taxon>Pseudomonadati</taxon>
        <taxon>Pseudomonadota</taxon>
        <taxon>Alphaproteobacteria</taxon>
        <taxon>Caulobacterales</taxon>
        <taxon>Caulobacteraceae</taxon>
        <taxon>Caulobacter</taxon>
    </lineage>
</organism>
<dbReference type="InterPro" id="IPR022798">
    <property type="entry name" value="BcsD_bac"/>
</dbReference>
<dbReference type="AlphaFoldDB" id="A0AB39KQN7"/>
<dbReference type="RefSeq" id="WP_369058504.1">
    <property type="nucleotide sequence ID" value="NZ_CP158375.1"/>
</dbReference>
<gene>
    <name evidence="1" type="primary">bcsD</name>
    <name evidence="1" type="ORF">ABOZ73_12700</name>
</gene>
<protein>
    <submittedName>
        <fullName evidence="1">Cellulose biosynthesis protein BcsD</fullName>
    </submittedName>
</protein>
<evidence type="ECO:0000313" key="1">
    <source>
        <dbReference type="EMBL" id="XDO95658.1"/>
    </source>
</evidence>
<dbReference type="EMBL" id="CP158375">
    <property type="protein sequence ID" value="XDO95658.1"/>
    <property type="molecule type" value="Genomic_DNA"/>
</dbReference>
<reference evidence="1" key="1">
    <citation type="submission" date="2024-06" db="EMBL/GenBank/DDBJ databases">
        <title>Caulobacter inopinatus, sp. nov.</title>
        <authorList>
            <person name="Donachie S.P."/>
        </authorList>
    </citation>
    <scope>NUCLEOTIDE SEQUENCE</scope>
    <source>
        <strain evidence="1">73W</strain>
    </source>
</reference>
<sequence length="164" mass="18586">MKTPTPWMNDKDVQSADLTYYRRTQRQRSPQWRGFLSALLGELHSGADPEEVRNFMRQVGRRMAQATPLTKVETLEELEAAMNRVWAEMDWGWVRLNAVADGVRILHGAYPDVASGADDKIWQSAWASVLEGVYTVWLQAQGSPIDKTLRVSDSAEPLELFHGV</sequence>
<proteinExistence type="predicted"/>
<dbReference type="GO" id="GO:0030244">
    <property type="term" value="P:cellulose biosynthetic process"/>
    <property type="evidence" value="ECO:0007669"/>
    <property type="project" value="InterPro"/>
</dbReference>